<dbReference type="Proteomes" id="UP000654123">
    <property type="component" value="Unassembled WGS sequence"/>
</dbReference>
<dbReference type="EMBL" id="BMSV01000013">
    <property type="protein sequence ID" value="GGQ28219.1"/>
    <property type="molecule type" value="Genomic_DNA"/>
</dbReference>
<evidence type="ECO:0000313" key="2">
    <source>
        <dbReference type="EMBL" id="GGQ28219.1"/>
    </source>
</evidence>
<proteinExistence type="predicted"/>
<dbReference type="AlphaFoldDB" id="A0A918ELY0"/>
<name>A0A918ELY0_9ACTN</name>
<gene>
    <name evidence="2" type="ORF">GCM10010249_53630</name>
</gene>
<organism evidence="2 3">
    <name type="scientific">Streptomyces roseolilacinus</name>
    <dbReference type="NCBI Taxonomy" id="66904"/>
    <lineage>
        <taxon>Bacteria</taxon>
        <taxon>Bacillati</taxon>
        <taxon>Actinomycetota</taxon>
        <taxon>Actinomycetes</taxon>
        <taxon>Kitasatosporales</taxon>
        <taxon>Streptomycetaceae</taxon>
        <taxon>Streptomyces</taxon>
    </lineage>
</organism>
<protein>
    <submittedName>
        <fullName evidence="2">Uncharacterized protein</fullName>
    </submittedName>
</protein>
<comment type="caution">
    <text evidence="2">The sequence shown here is derived from an EMBL/GenBank/DDBJ whole genome shotgun (WGS) entry which is preliminary data.</text>
</comment>
<sequence length="92" mass="9691">MGAEAVPVLPSGLVLSVSGVLGAATVRRPPVVSADMANHMPTRLPGAPLDFHRFVDATHTLQAGREGLSDHHHFKRKKGTRHGVTGCPPPCL</sequence>
<accession>A0A918ELY0</accession>
<feature type="region of interest" description="Disordered" evidence="1">
    <location>
        <begin position="66"/>
        <end position="92"/>
    </location>
</feature>
<feature type="compositionally biased region" description="Basic residues" evidence="1">
    <location>
        <begin position="72"/>
        <end position="81"/>
    </location>
</feature>
<reference evidence="2" key="2">
    <citation type="submission" date="2020-09" db="EMBL/GenBank/DDBJ databases">
        <authorList>
            <person name="Sun Q."/>
            <person name="Ohkuma M."/>
        </authorList>
    </citation>
    <scope>NUCLEOTIDE SEQUENCE</scope>
    <source>
        <strain evidence="2">JCM 4335</strain>
    </source>
</reference>
<reference evidence="2" key="1">
    <citation type="journal article" date="2014" name="Int. J. Syst. Evol. Microbiol.">
        <title>Complete genome sequence of Corynebacterium casei LMG S-19264T (=DSM 44701T), isolated from a smear-ripened cheese.</title>
        <authorList>
            <consortium name="US DOE Joint Genome Institute (JGI-PGF)"/>
            <person name="Walter F."/>
            <person name="Albersmeier A."/>
            <person name="Kalinowski J."/>
            <person name="Ruckert C."/>
        </authorList>
    </citation>
    <scope>NUCLEOTIDE SEQUENCE</scope>
    <source>
        <strain evidence="2">JCM 4335</strain>
    </source>
</reference>
<keyword evidence="3" id="KW-1185">Reference proteome</keyword>
<evidence type="ECO:0000256" key="1">
    <source>
        <dbReference type="SAM" id="MobiDB-lite"/>
    </source>
</evidence>
<evidence type="ECO:0000313" key="3">
    <source>
        <dbReference type="Proteomes" id="UP000654123"/>
    </source>
</evidence>